<evidence type="ECO:0000256" key="1">
    <source>
        <dbReference type="SAM" id="Coils"/>
    </source>
</evidence>
<gene>
    <name evidence="2" type="ORF">GSY63_11115</name>
</gene>
<reference evidence="2" key="1">
    <citation type="submission" date="2020-01" db="EMBL/GenBank/DDBJ databases">
        <authorList>
            <person name="Seo Y.L."/>
        </authorList>
    </citation>
    <scope>NUCLEOTIDE SEQUENCE</scope>
    <source>
        <strain evidence="2">R11</strain>
    </source>
</reference>
<protein>
    <submittedName>
        <fullName evidence="2">Gluconate 2-dehydrogenase subunit 3 family protein</fullName>
    </submittedName>
</protein>
<feature type="coiled-coil region" evidence="1">
    <location>
        <begin position="108"/>
        <end position="135"/>
    </location>
</feature>
<keyword evidence="3" id="KW-1185">Reference proteome</keyword>
<reference evidence="2" key="2">
    <citation type="submission" date="2020-10" db="EMBL/GenBank/DDBJ databases">
        <title>Mucilaginibacter sp. nov., isolated from soil.</title>
        <authorList>
            <person name="Jeon C.O."/>
        </authorList>
    </citation>
    <scope>NUCLEOTIDE SEQUENCE</scope>
    <source>
        <strain evidence="2">R11</strain>
    </source>
</reference>
<dbReference type="Pfam" id="PF13618">
    <property type="entry name" value="Gluconate_2-dh3"/>
    <property type="match status" value="1"/>
</dbReference>
<sequence>MDRRTVIKNLALVIGGAALLPSCLHETGKASIALKKINVSADQEKFLADVAETIIPKTTTPGAKDLSLHLFVLKMVDDCFSKNDQDAFMSGLDKLKADAETRFGKSFGEASQAQRESLLNELEKKQAENQKAQGKNAKKPADADDRLTFYGITKGETIYGYTNSKYFMTKEIVYELVPGRYNPDYPAKNFKATLKHGLS</sequence>
<dbReference type="AlphaFoldDB" id="A0A966DU12"/>
<evidence type="ECO:0000313" key="2">
    <source>
        <dbReference type="EMBL" id="NCD69907.1"/>
    </source>
</evidence>
<comment type="caution">
    <text evidence="2">The sequence shown here is derived from an EMBL/GenBank/DDBJ whole genome shotgun (WGS) entry which is preliminary data.</text>
</comment>
<dbReference type="EMBL" id="WWEO01000042">
    <property type="protein sequence ID" value="NCD69907.1"/>
    <property type="molecule type" value="Genomic_DNA"/>
</dbReference>
<keyword evidence="1" id="KW-0175">Coiled coil</keyword>
<evidence type="ECO:0000313" key="3">
    <source>
        <dbReference type="Proteomes" id="UP000638732"/>
    </source>
</evidence>
<proteinExistence type="predicted"/>
<dbReference type="RefSeq" id="WP_166585880.1">
    <property type="nucleotide sequence ID" value="NZ_WWEO01000042.1"/>
</dbReference>
<dbReference type="InterPro" id="IPR027056">
    <property type="entry name" value="Gluconate_2DH_su3"/>
</dbReference>
<name>A0A966DU12_9SPHI</name>
<dbReference type="Proteomes" id="UP000638732">
    <property type="component" value="Unassembled WGS sequence"/>
</dbReference>
<organism evidence="2 3">
    <name type="scientific">Mucilaginibacter agri</name>
    <dbReference type="NCBI Taxonomy" id="2695265"/>
    <lineage>
        <taxon>Bacteria</taxon>
        <taxon>Pseudomonadati</taxon>
        <taxon>Bacteroidota</taxon>
        <taxon>Sphingobacteriia</taxon>
        <taxon>Sphingobacteriales</taxon>
        <taxon>Sphingobacteriaceae</taxon>
        <taxon>Mucilaginibacter</taxon>
    </lineage>
</organism>
<accession>A0A966DU12</accession>